<dbReference type="Proteomes" id="UP000027120">
    <property type="component" value="Unassembled WGS sequence"/>
</dbReference>
<evidence type="ECO:0000313" key="2">
    <source>
        <dbReference type="Proteomes" id="UP000027120"/>
    </source>
</evidence>
<dbReference type="SMR" id="A0A067EA25"/>
<organism evidence="1 2">
    <name type="scientific">Citrus sinensis</name>
    <name type="common">Sweet orange</name>
    <name type="synonym">Citrus aurantium var. sinensis</name>
    <dbReference type="NCBI Taxonomy" id="2711"/>
    <lineage>
        <taxon>Eukaryota</taxon>
        <taxon>Viridiplantae</taxon>
        <taxon>Streptophyta</taxon>
        <taxon>Embryophyta</taxon>
        <taxon>Tracheophyta</taxon>
        <taxon>Spermatophyta</taxon>
        <taxon>Magnoliopsida</taxon>
        <taxon>eudicotyledons</taxon>
        <taxon>Gunneridae</taxon>
        <taxon>Pentapetalae</taxon>
        <taxon>rosids</taxon>
        <taxon>malvids</taxon>
        <taxon>Sapindales</taxon>
        <taxon>Rutaceae</taxon>
        <taxon>Aurantioideae</taxon>
        <taxon>Citrus</taxon>
    </lineage>
</organism>
<keyword evidence="2" id="KW-1185">Reference proteome</keyword>
<proteinExistence type="predicted"/>
<accession>A0A067EA25</accession>
<dbReference type="AlphaFoldDB" id="A0A067EA25"/>
<protein>
    <submittedName>
        <fullName evidence="1">Uncharacterized protein</fullName>
    </submittedName>
</protein>
<gene>
    <name evidence="1" type="ORF">CISIN_1g042940mg</name>
</gene>
<name>A0A067EA25_CITSI</name>
<reference evidence="1 2" key="1">
    <citation type="submission" date="2014-04" db="EMBL/GenBank/DDBJ databases">
        <authorList>
            <consortium name="International Citrus Genome Consortium"/>
            <person name="Gmitter F."/>
            <person name="Chen C."/>
            <person name="Farmerie W."/>
            <person name="Harkins T."/>
            <person name="Desany B."/>
            <person name="Mohiuddin M."/>
            <person name="Kodira C."/>
            <person name="Borodovsky M."/>
            <person name="Lomsadze A."/>
            <person name="Burns P."/>
            <person name="Jenkins J."/>
            <person name="Prochnik S."/>
            <person name="Shu S."/>
            <person name="Chapman J."/>
            <person name="Pitluck S."/>
            <person name="Schmutz J."/>
            <person name="Rokhsar D."/>
        </authorList>
    </citation>
    <scope>NUCLEOTIDE SEQUENCE</scope>
</reference>
<dbReference type="EMBL" id="KK785042">
    <property type="protein sequence ID" value="KDO52059.1"/>
    <property type="molecule type" value="Genomic_DNA"/>
</dbReference>
<sequence length="92" mass="11219">MQGETVHFNWLRWNNRRLMTKCRRRSFITKYFSWMQNKEIERLRGTLNVMKHMCNGGDTEVRQKMEKVLKDLRGKEGEIEDVEGLNQERLKM</sequence>
<evidence type="ECO:0000313" key="1">
    <source>
        <dbReference type="EMBL" id="KDO52059.1"/>
    </source>
</evidence>